<name>A0A9Q9MP57_9ACTN</name>
<dbReference type="EMBL" id="CP073767">
    <property type="protein sequence ID" value="UWZ60146.1"/>
    <property type="molecule type" value="Genomic_DNA"/>
</dbReference>
<organism evidence="1 2">
    <name type="scientific">Dactylosporangium aurantiacum</name>
    <dbReference type="NCBI Taxonomy" id="35754"/>
    <lineage>
        <taxon>Bacteria</taxon>
        <taxon>Bacillati</taxon>
        <taxon>Actinomycetota</taxon>
        <taxon>Actinomycetes</taxon>
        <taxon>Micromonosporales</taxon>
        <taxon>Micromonosporaceae</taxon>
        <taxon>Dactylosporangium</taxon>
    </lineage>
</organism>
<sequence>MYDRDSTDEPTAADLAAIEDEWPLIEAEIELLDVQLVILDARRPVDEVTARRLHRARDAVVSEALRYYQRRVNAARRAA</sequence>
<keyword evidence="2" id="KW-1185">Reference proteome</keyword>
<dbReference type="Proteomes" id="UP001058003">
    <property type="component" value="Chromosome"/>
</dbReference>
<dbReference type="InterPro" id="IPR046251">
    <property type="entry name" value="DUF6284"/>
</dbReference>
<accession>A0A9Q9MP57</accession>
<reference evidence="1" key="1">
    <citation type="submission" date="2021-04" db="EMBL/GenBank/DDBJ databases">
        <title>Dactylosporangium aurantiacum NRRL B-8018 full assembly.</title>
        <authorList>
            <person name="Hartkoorn R.C."/>
            <person name="Beaudoing E."/>
            <person name="Hot D."/>
        </authorList>
    </citation>
    <scope>NUCLEOTIDE SEQUENCE</scope>
    <source>
        <strain evidence="1">NRRL B-8018</strain>
    </source>
</reference>
<evidence type="ECO:0000313" key="2">
    <source>
        <dbReference type="Proteomes" id="UP001058003"/>
    </source>
</evidence>
<gene>
    <name evidence="1" type="ORF">Daura_46430</name>
</gene>
<dbReference type="KEGG" id="daur:Daura_46430"/>
<protein>
    <submittedName>
        <fullName evidence="1">Uncharacterized protein</fullName>
    </submittedName>
</protein>
<dbReference type="AlphaFoldDB" id="A0A9Q9MP57"/>
<evidence type="ECO:0000313" key="1">
    <source>
        <dbReference type="EMBL" id="UWZ60146.1"/>
    </source>
</evidence>
<dbReference type="Pfam" id="PF19801">
    <property type="entry name" value="DUF6284"/>
    <property type="match status" value="1"/>
</dbReference>
<proteinExistence type="predicted"/>